<dbReference type="PANTHER" id="PTHR34353">
    <property type="entry name" value="CRISPR-ASSOCIATED ENDONUCLEASE CAS1 1"/>
    <property type="match status" value="1"/>
</dbReference>
<keyword evidence="4 10" id="KW-0378">Hydrolase</keyword>
<accession>A0A2D1KLZ1</accession>
<keyword evidence="3 10" id="KW-0255">Endonuclease</keyword>
<evidence type="ECO:0000256" key="6">
    <source>
        <dbReference type="ARBA" id="ARBA00023118"/>
    </source>
</evidence>
<keyword evidence="2 10" id="KW-0479">Metal-binding</keyword>
<comment type="cofactor">
    <cofactor evidence="10">
        <name>Mg(2+)</name>
        <dbReference type="ChEBI" id="CHEBI:18420"/>
    </cofactor>
    <cofactor evidence="10">
        <name>Mn(2+)</name>
        <dbReference type="ChEBI" id="CHEBI:29035"/>
    </cofactor>
</comment>
<dbReference type="GO" id="GO:0051607">
    <property type="term" value="P:defense response to virus"/>
    <property type="evidence" value="ECO:0007669"/>
    <property type="project" value="UniProtKB-UniRule"/>
</dbReference>
<dbReference type="Gene3D" id="3.100.10.20">
    <property type="entry name" value="CRISPR-associated endonuclease Cas1, N-terminal domain"/>
    <property type="match status" value="1"/>
</dbReference>
<dbReference type="GO" id="GO:0046872">
    <property type="term" value="F:metal ion binding"/>
    <property type="evidence" value="ECO:0007669"/>
    <property type="project" value="UniProtKB-UniRule"/>
</dbReference>
<evidence type="ECO:0000256" key="7">
    <source>
        <dbReference type="ARBA" id="ARBA00023125"/>
    </source>
</evidence>
<feature type="binding site" evidence="10">
    <location>
        <position position="234"/>
    </location>
    <ligand>
        <name>Mn(2+)</name>
        <dbReference type="ChEBI" id="CHEBI:29035"/>
    </ligand>
</feature>
<evidence type="ECO:0000256" key="8">
    <source>
        <dbReference type="ARBA" id="ARBA00023211"/>
    </source>
</evidence>
<dbReference type="Proteomes" id="UP000223559">
    <property type="component" value="Chromosome"/>
</dbReference>
<dbReference type="EMBL" id="CP017697">
    <property type="protein sequence ID" value="ATO43062.1"/>
    <property type="molecule type" value="Genomic_DNA"/>
</dbReference>
<keyword evidence="12" id="KW-1185">Reference proteome</keyword>
<dbReference type="EC" id="3.1.-.-" evidence="10"/>
<evidence type="ECO:0000256" key="10">
    <source>
        <dbReference type="HAMAP-Rule" id="MF_01470"/>
    </source>
</evidence>
<dbReference type="Pfam" id="PF01867">
    <property type="entry name" value="Cas_Cas1"/>
    <property type="match status" value="1"/>
</dbReference>
<dbReference type="InterPro" id="IPR050646">
    <property type="entry name" value="Cas1"/>
</dbReference>
<feature type="binding site" evidence="10">
    <location>
        <position position="166"/>
    </location>
    <ligand>
        <name>Mn(2+)</name>
        <dbReference type="ChEBI" id="CHEBI:29035"/>
    </ligand>
</feature>
<dbReference type="NCBIfam" id="TIGR03640">
    <property type="entry name" value="cas1_DVULG"/>
    <property type="match status" value="1"/>
</dbReference>
<evidence type="ECO:0000256" key="9">
    <source>
        <dbReference type="ARBA" id="ARBA00038592"/>
    </source>
</evidence>
<keyword evidence="6 10" id="KW-0051">Antiviral defense</keyword>
<dbReference type="PANTHER" id="PTHR34353:SF2">
    <property type="entry name" value="CRISPR-ASSOCIATED ENDONUCLEASE CAS1 1"/>
    <property type="match status" value="1"/>
</dbReference>
<comment type="similarity">
    <text evidence="10">Belongs to the CRISPR-associated endonuclease Cas1 family.</text>
</comment>
<evidence type="ECO:0000256" key="5">
    <source>
        <dbReference type="ARBA" id="ARBA00022842"/>
    </source>
</evidence>
<dbReference type="KEGG" id="lcy:LC20004_03725"/>
<dbReference type="InterPro" id="IPR019856">
    <property type="entry name" value="CRISPR-assoc_Cas1_DVULG"/>
</dbReference>
<keyword evidence="1 10" id="KW-0540">Nuclease</keyword>
<dbReference type="InterPro" id="IPR042206">
    <property type="entry name" value="CRISPR-assoc_Cas1_C"/>
</dbReference>
<evidence type="ECO:0000313" key="12">
    <source>
        <dbReference type="Proteomes" id="UP000223559"/>
    </source>
</evidence>
<keyword evidence="8 10" id="KW-0464">Manganese</keyword>
<dbReference type="GO" id="GO:0043571">
    <property type="term" value="P:maintenance of CRISPR repeat elements"/>
    <property type="evidence" value="ECO:0007669"/>
    <property type="project" value="UniProtKB-UniRule"/>
</dbReference>
<dbReference type="GO" id="GO:0004520">
    <property type="term" value="F:DNA endonuclease activity"/>
    <property type="evidence" value="ECO:0007669"/>
    <property type="project" value="InterPro"/>
</dbReference>
<dbReference type="Gene3D" id="1.20.120.920">
    <property type="entry name" value="CRISPR-associated endonuclease Cas1, C-terminal domain"/>
    <property type="match status" value="1"/>
</dbReference>
<proteinExistence type="inferred from homology"/>
<comment type="subunit">
    <text evidence="9 10">Homodimer, forms a heterotetramer with a Cas2 homodimer.</text>
</comment>
<dbReference type="OrthoDB" id="9803119at2"/>
<dbReference type="HAMAP" id="MF_01470">
    <property type="entry name" value="Cas1"/>
    <property type="match status" value="1"/>
</dbReference>
<evidence type="ECO:0000256" key="4">
    <source>
        <dbReference type="ARBA" id="ARBA00022801"/>
    </source>
</evidence>
<reference evidence="11 12" key="1">
    <citation type="submission" date="2016-10" db="EMBL/GenBank/DDBJ databases">
        <title>The whole genome sequencing and assembly of L. cotyniformis subsp. torquens DSM 20004 strain.</title>
        <authorList>
            <person name="Park M.-K."/>
            <person name="Lee Y.-J."/>
            <person name="Yi H."/>
            <person name="Bahn Y.-S."/>
            <person name="Kim J.F."/>
            <person name="Lee D.-W."/>
        </authorList>
    </citation>
    <scope>NUCLEOTIDE SEQUENCE [LARGE SCALE GENOMIC DNA]</scope>
    <source>
        <strain evidence="11 12">DSM 20004</strain>
    </source>
</reference>
<protein>
    <recommendedName>
        <fullName evidence="10">CRISPR-associated endonuclease Cas1</fullName>
        <ecNumber evidence="10">3.1.-.-</ecNumber>
    </recommendedName>
</protein>
<gene>
    <name evidence="10" type="primary">cas1</name>
    <name evidence="11" type="ORF">LC20004_03725</name>
</gene>
<evidence type="ECO:0000256" key="2">
    <source>
        <dbReference type="ARBA" id="ARBA00022723"/>
    </source>
</evidence>
<dbReference type="InterPro" id="IPR042211">
    <property type="entry name" value="CRISPR-assoc_Cas1_N"/>
</dbReference>
<keyword evidence="7 10" id="KW-0238">DNA-binding</keyword>
<dbReference type="InterPro" id="IPR002729">
    <property type="entry name" value="CRISPR-assoc_Cas1"/>
</dbReference>
<evidence type="ECO:0000313" key="11">
    <source>
        <dbReference type="EMBL" id="ATO43062.1"/>
    </source>
</evidence>
<dbReference type="GO" id="GO:0016787">
    <property type="term" value="F:hydrolase activity"/>
    <property type="evidence" value="ECO:0007669"/>
    <property type="project" value="UniProtKB-KW"/>
</dbReference>
<feature type="binding site" evidence="10">
    <location>
        <position position="249"/>
    </location>
    <ligand>
        <name>Mn(2+)</name>
        <dbReference type="ChEBI" id="CHEBI:29035"/>
    </ligand>
</feature>
<organism evidence="11 12">
    <name type="scientific">Loigolactobacillus coryniformis subsp. torquens DSM 20004 = KCTC 3535</name>
    <dbReference type="NCBI Taxonomy" id="1423822"/>
    <lineage>
        <taxon>Bacteria</taxon>
        <taxon>Bacillati</taxon>
        <taxon>Bacillota</taxon>
        <taxon>Bacilli</taxon>
        <taxon>Lactobacillales</taxon>
        <taxon>Lactobacillaceae</taxon>
        <taxon>Loigolactobacillus</taxon>
    </lineage>
</organism>
<keyword evidence="5 10" id="KW-0460">Magnesium</keyword>
<evidence type="ECO:0000256" key="3">
    <source>
        <dbReference type="ARBA" id="ARBA00022759"/>
    </source>
</evidence>
<evidence type="ECO:0000256" key="1">
    <source>
        <dbReference type="ARBA" id="ARBA00022722"/>
    </source>
</evidence>
<dbReference type="NCBIfam" id="TIGR00287">
    <property type="entry name" value="cas1"/>
    <property type="match status" value="1"/>
</dbReference>
<sequence>MKKLLNTLFVTTPDAYLFLDGGNIGIRADEQILGKVPLLNLEGVVTFGRSGASPALMNECMQNSIPLTFLSPQGKLLGRVIGTSRGNVVLRKRQYHIAEDPVASSLIARNFIIGKIYNQRWMLERATRDHGLVIDTPRFKSVSGQFKEVTQQIMQCDDLETIRGVEGNAATQYYGLFDQLILQQKDAFNFHGHNRRPPLDNVNALLSFAYTLLAHDVAAALETVGLDAYVGFMHQDRPGRISLALDLMEELRGVYADRFVLRLINKRIVSAKDFQKKENGAVLLREEGRKRFLTEWQTRKQDMIVHPYLNEKIAWGLVPYCQALLLARYLRDDLDAYPPFLWK</sequence>
<name>A0A2D1KLZ1_9LACO</name>
<dbReference type="AlphaFoldDB" id="A0A2D1KLZ1"/>
<dbReference type="GO" id="GO:0003677">
    <property type="term" value="F:DNA binding"/>
    <property type="evidence" value="ECO:0007669"/>
    <property type="project" value="UniProtKB-KW"/>
</dbReference>
<comment type="function">
    <text evidence="10">CRISPR (clustered regularly interspaced short palindromic repeat), is an adaptive immune system that provides protection against mobile genetic elements (viruses, transposable elements and conjugative plasmids). CRISPR clusters contain spacers, sequences complementary to antecedent mobile elements, and target invading nucleic acids. CRISPR clusters are transcribed and processed into CRISPR RNA (crRNA). Acts as a dsDNA endonuclease. Involved in the integration of spacer DNA into the CRISPR cassette.</text>
</comment>
<dbReference type="RefSeq" id="WP_010013569.1">
    <property type="nucleotide sequence ID" value="NZ_AEOS01000169.1"/>
</dbReference>